<evidence type="ECO:0000313" key="1">
    <source>
        <dbReference type="EMBL" id="APU91641.1"/>
    </source>
</evidence>
<dbReference type="AlphaFoldDB" id="A0A1P8DR86"/>
<organism evidence="1">
    <name type="scientific">Vibrio parahaemolyticus</name>
    <dbReference type="NCBI Taxonomy" id="670"/>
    <lineage>
        <taxon>Bacteria</taxon>
        <taxon>Pseudomonadati</taxon>
        <taxon>Pseudomonadota</taxon>
        <taxon>Gammaproteobacteria</taxon>
        <taxon>Vibrionales</taxon>
        <taxon>Vibrionaceae</taxon>
        <taxon>Vibrio</taxon>
    </lineage>
</organism>
<geneLocation type="plasmid" evidence="1">
    <name>pVPS91</name>
</geneLocation>
<name>A0A1P8DR86_VIBPH</name>
<accession>A0A1P8DR86</accession>
<reference evidence="1" key="1">
    <citation type="submission" date="2016-10" db="EMBL/GenBank/DDBJ databases">
        <title>Evolution and Comparative Genomics of Conjugative MDR Plasmids in Vibrio species.</title>
        <authorList>
            <person name="Li R."/>
            <person name="Ye L."/>
            <person name="Wong M.Ho.Yin."/>
            <person name="Zheng Z."/>
            <person name="Chan E.Wai.Chi."/>
            <person name="Chen S."/>
        </authorList>
    </citation>
    <scope>NUCLEOTIDE SEQUENCE</scope>
    <source>
        <plasmid evidence="1">pVPS91</plasmid>
    </source>
</reference>
<proteinExistence type="predicted"/>
<evidence type="ECO:0008006" key="2">
    <source>
        <dbReference type="Google" id="ProtNLM"/>
    </source>
</evidence>
<sequence length="220" mass="25202">MPSLSITYSMECTSQLEDTGEFASVYKGEVFSFDHNSDEEVKVGCVQFTLINVYHAIDEWGDIHEALDLEARLYNYSCLFSDHNEFSDCIADAGMDLEELQVLIVDHICLKEEFRGLGVTQQIISDAERRFAHNRGLTVLMCVPLQFTNFTDDPYIAEQVSSFNENFETSQYKLECFYRTIGFRPIVPDPEDSNSAHFMARPSSVDYYKVLSDDTENKNL</sequence>
<protein>
    <recommendedName>
        <fullName evidence="2">N-acetyltransferase domain-containing protein</fullName>
    </recommendedName>
</protein>
<dbReference type="EMBL" id="KX957972">
    <property type="protein sequence ID" value="APU91641.1"/>
    <property type="molecule type" value="Genomic_DNA"/>
</dbReference>
<keyword evidence="1" id="KW-0614">Plasmid</keyword>